<organism evidence="1 2">
    <name type="scientific">Duncaniella freteri</name>
    <dbReference type="NCBI Taxonomy" id="2530391"/>
    <lineage>
        <taxon>Bacteria</taxon>
        <taxon>Pseudomonadati</taxon>
        <taxon>Bacteroidota</taxon>
        <taxon>Bacteroidia</taxon>
        <taxon>Bacteroidales</taxon>
        <taxon>Muribaculaceae</taxon>
        <taxon>Duncaniella</taxon>
    </lineage>
</organism>
<gene>
    <name evidence="1" type="ORF">EZ315_12750</name>
</gene>
<dbReference type="GeneID" id="82150662"/>
<evidence type="ECO:0000313" key="1">
    <source>
        <dbReference type="EMBL" id="TGG36696.1"/>
    </source>
</evidence>
<accession>A0A4Z0V4G8</accession>
<evidence type="ECO:0000313" key="2">
    <source>
        <dbReference type="Proteomes" id="UP000297635"/>
    </source>
</evidence>
<dbReference type="RefSeq" id="WP_135472409.1">
    <property type="nucleotide sequence ID" value="NZ_CASGTF010000026.1"/>
</dbReference>
<sequence length="69" mass="7987">MKNTLPKDHTVSTHLSDPLYRRLCAYSRASGETKSGVIRSLIEKGYFRLHGRILHLRKNRHLCLKRVSA</sequence>
<proteinExistence type="predicted"/>
<dbReference type="Proteomes" id="UP000297635">
    <property type="component" value="Unassembled WGS sequence"/>
</dbReference>
<protein>
    <submittedName>
        <fullName evidence="1">Uncharacterized protein</fullName>
    </submittedName>
</protein>
<name>A0A4Z0V4G8_9BACT</name>
<comment type="caution">
    <text evidence="1">The sequence shown here is derived from an EMBL/GenBank/DDBJ whole genome shotgun (WGS) entry which is preliminary data.</text>
</comment>
<dbReference type="EMBL" id="SJSA01000002">
    <property type="protein sequence ID" value="TGG36696.1"/>
    <property type="molecule type" value="Genomic_DNA"/>
</dbReference>
<keyword evidence="2" id="KW-1185">Reference proteome</keyword>
<dbReference type="AlphaFoldDB" id="A0A4Z0V4G8"/>
<reference evidence="1 2" key="1">
    <citation type="submission" date="2019-02" db="EMBL/GenBank/DDBJ databases">
        <title>Isolation and identification of novel species under the genus Muribaculum.</title>
        <authorList>
            <person name="Miyake S."/>
            <person name="Ding Y."/>
            <person name="Low A."/>
            <person name="Soh M."/>
            <person name="Seedorf H."/>
        </authorList>
    </citation>
    <scope>NUCLEOTIDE SEQUENCE [LARGE SCALE GENOMIC DNA]</scope>
    <source>
        <strain evidence="1 2">TLL-A3</strain>
    </source>
</reference>